<comment type="caution">
    <text evidence="2">The sequence shown here is derived from an EMBL/GenBank/DDBJ whole genome shotgun (WGS) entry which is preliminary data.</text>
</comment>
<organism evidence="2 3">
    <name type="scientific">Liparis tanakae</name>
    <name type="common">Tanaka's snailfish</name>
    <dbReference type="NCBI Taxonomy" id="230148"/>
    <lineage>
        <taxon>Eukaryota</taxon>
        <taxon>Metazoa</taxon>
        <taxon>Chordata</taxon>
        <taxon>Craniata</taxon>
        <taxon>Vertebrata</taxon>
        <taxon>Euteleostomi</taxon>
        <taxon>Actinopterygii</taxon>
        <taxon>Neopterygii</taxon>
        <taxon>Teleostei</taxon>
        <taxon>Neoteleostei</taxon>
        <taxon>Acanthomorphata</taxon>
        <taxon>Eupercaria</taxon>
        <taxon>Perciformes</taxon>
        <taxon>Cottioidei</taxon>
        <taxon>Cottales</taxon>
        <taxon>Liparidae</taxon>
        <taxon>Liparis</taxon>
    </lineage>
</organism>
<dbReference type="AlphaFoldDB" id="A0A4Z2J7H3"/>
<dbReference type="EMBL" id="SRLO01000017">
    <property type="protein sequence ID" value="TNN86139.1"/>
    <property type="molecule type" value="Genomic_DNA"/>
</dbReference>
<sequence length="173" mass="18797">MLRFFSRFLGIREMLHSSTSSLDHVDASGAESLDAVVDVHHAFALGHIQHDVQHDVAAGPARPHAGQGREERDQPAGIHHWKRRGLSGEPSVSTETLGPILQYNEARAPAGAFRSLSGGKGRRYLQWTTTGPPSGGVEALTRRRKASSPVAWYGTPCSGQEVKWNWHTSCLAG</sequence>
<proteinExistence type="predicted"/>
<gene>
    <name evidence="2" type="ORF">EYF80_003556</name>
</gene>
<name>A0A4Z2J7H3_9TELE</name>
<feature type="region of interest" description="Disordered" evidence="1">
    <location>
        <begin position="56"/>
        <end position="93"/>
    </location>
</feature>
<dbReference type="Proteomes" id="UP000314294">
    <property type="component" value="Unassembled WGS sequence"/>
</dbReference>
<evidence type="ECO:0000313" key="2">
    <source>
        <dbReference type="EMBL" id="TNN86139.1"/>
    </source>
</evidence>
<reference evidence="2 3" key="1">
    <citation type="submission" date="2019-03" db="EMBL/GenBank/DDBJ databases">
        <title>First draft genome of Liparis tanakae, snailfish: a comprehensive survey of snailfish specific genes.</title>
        <authorList>
            <person name="Kim W."/>
            <person name="Song I."/>
            <person name="Jeong J.-H."/>
            <person name="Kim D."/>
            <person name="Kim S."/>
            <person name="Ryu S."/>
            <person name="Song J.Y."/>
            <person name="Lee S.K."/>
        </authorList>
    </citation>
    <scope>NUCLEOTIDE SEQUENCE [LARGE SCALE GENOMIC DNA]</scope>
    <source>
        <tissue evidence="2">Muscle</tissue>
    </source>
</reference>
<keyword evidence="3" id="KW-1185">Reference proteome</keyword>
<evidence type="ECO:0000256" key="1">
    <source>
        <dbReference type="SAM" id="MobiDB-lite"/>
    </source>
</evidence>
<protein>
    <submittedName>
        <fullName evidence="2">Uncharacterized protein</fullName>
    </submittedName>
</protein>
<evidence type="ECO:0000313" key="3">
    <source>
        <dbReference type="Proteomes" id="UP000314294"/>
    </source>
</evidence>
<accession>A0A4Z2J7H3</accession>